<name>A0AAV9N556_9EURO</name>
<dbReference type="Proteomes" id="UP001358417">
    <property type="component" value="Unassembled WGS sequence"/>
</dbReference>
<reference evidence="1 2" key="1">
    <citation type="submission" date="2023-08" db="EMBL/GenBank/DDBJ databases">
        <title>Black Yeasts Isolated from many extreme environments.</title>
        <authorList>
            <person name="Coleine C."/>
            <person name="Stajich J.E."/>
            <person name="Selbmann L."/>
        </authorList>
    </citation>
    <scope>NUCLEOTIDE SEQUENCE [LARGE SCALE GENOMIC DNA]</scope>
    <source>
        <strain evidence="1 2">CCFEE 5792</strain>
    </source>
</reference>
<accession>A0AAV9N556</accession>
<dbReference type="Gene3D" id="3.40.50.1820">
    <property type="entry name" value="alpha/beta hydrolase"/>
    <property type="match status" value="1"/>
</dbReference>
<keyword evidence="2" id="KW-1185">Reference proteome</keyword>
<organism evidence="1 2">
    <name type="scientific">Exophiala bonariae</name>
    <dbReference type="NCBI Taxonomy" id="1690606"/>
    <lineage>
        <taxon>Eukaryota</taxon>
        <taxon>Fungi</taxon>
        <taxon>Dikarya</taxon>
        <taxon>Ascomycota</taxon>
        <taxon>Pezizomycotina</taxon>
        <taxon>Eurotiomycetes</taxon>
        <taxon>Chaetothyriomycetidae</taxon>
        <taxon>Chaetothyriales</taxon>
        <taxon>Herpotrichiellaceae</taxon>
        <taxon>Exophiala</taxon>
    </lineage>
</organism>
<dbReference type="PANTHER" id="PTHR37017:SF13">
    <property type="entry name" value="AB HYDROLASE-1 DOMAIN-CONTAINING PROTEIN"/>
    <property type="match status" value="1"/>
</dbReference>
<dbReference type="EMBL" id="JAVRRD010000019">
    <property type="protein sequence ID" value="KAK5049370.1"/>
    <property type="molecule type" value="Genomic_DNA"/>
</dbReference>
<dbReference type="AlphaFoldDB" id="A0AAV9N556"/>
<dbReference type="InterPro" id="IPR029058">
    <property type="entry name" value="AB_hydrolase_fold"/>
</dbReference>
<protein>
    <recommendedName>
        <fullName evidence="3">AB hydrolase-1 domain-containing protein</fullName>
    </recommendedName>
</protein>
<sequence length="124" mass="14238">MPMELLEDGWLRQPDPEQIGTRCMPGIPREEPTALIRKFANFSTYAYQDKLNYAGYKNIPVSYLFCERDQVLPPSLQQEGIDTVEKVSGNKVHVTRIQGDHCPNWTSEAEVLNWIVDMSHRSTV</sequence>
<evidence type="ECO:0000313" key="2">
    <source>
        <dbReference type="Proteomes" id="UP001358417"/>
    </source>
</evidence>
<dbReference type="RefSeq" id="XP_064704415.1">
    <property type="nucleotide sequence ID" value="XM_064847876.1"/>
</dbReference>
<comment type="caution">
    <text evidence="1">The sequence shown here is derived from an EMBL/GenBank/DDBJ whole genome shotgun (WGS) entry which is preliminary data.</text>
</comment>
<dbReference type="InterPro" id="IPR052897">
    <property type="entry name" value="Sec-Metab_Biosynth_Hydrolase"/>
</dbReference>
<gene>
    <name evidence="1" type="ORF">LTR84_004299</name>
</gene>
<proteinExistence type="predicted"/>
<dbReference type="PANTHER" id="PTHR37017">
    <property type="entry name" value="AB HYDROLASE-1 DOMAIN-CONTAINING PROTEIN-RELATED"/>
    <property type="match status" value="1"/>
</dbReference>
<dbReference type="GeneID" id="89972477"/>
<dbReference type="SUPFAM" id="SSF53474">
    <property type="entry name" value="alpha/beta-Hydrolases"/>
    <property type="match status" value="1"/>
</dbReference>
<evidence type="ECO:0000313" key="1">
    <source>
        <dbReference type="EMBL" id="KAK5049370.1"/>
    </source>
</evidence>
<evidence type="ECO:0008006" key="3">
    <source>
        <dbReference type="Google" id="ProtNLM"/>
    </source>
</evidence>